<dbReference type="EMBL" id="CM004469">
    <property type="protein sequence ID" value="OCT91494.1"/>
    <property type="molecule type" value="Genomic_DNA"/>
</dbReference>
<dbReference type="InterPro" id="IPR058912">
    <property type="entry name" value="HTH_animal"/>
</dbReference>
<accession>A0A974DG97</accession>
<proteinExistence type="predicted"/>
<evidence type="ECO:0000313" key="2">
    <source>
        <dbReference type="EMBL" id="OCT91494.1"/>
    </source>
</evidence>
<name>A0A974DG97_XENLA</name>
<dbReference type="PANTHER" id="PTHR21301:SF10">
    <property type="entry name" value="REVERSE TRANSCRIPTASE DOMAIN-CONTAINING PROTEIN"/>
    <property type="match status" value="1"/>
</dbReference>
<sequence>MTFIIWTDTEQELIQFYKQFQDFHPTINLKMNYSPTHIHFLDTTIHIRENTIQTTIYEKPTNKPSYLMYDNFPPDHTKHSIIYSQALRYNCICSDTDERNHHLKTLKADFINRGYNRMIVDQYIHAATRIPRTHLLQYKQKPEINRIPQHTIHNYGPSEK</sequence>
<dbReference type="PANTHER" id="PTHR21301">
    <property type="entry name" value="REVERSE TRANSCRIPTASE"/>
    <property type="match status" value="1"/>
</dbReference>
<evidence type="ECO:0000259" key="1">
    <source>
        <dbReference type="Pfam" id="PF26215"/>
    </source>
</evidence>
<gene>
    <name evidence="2" type="ORF">XELAEV_18014550mg</name>
</gene>
<dbReference type="AlphaFoldDB" id="A0A974DG97"/>
<protein>
    <recommendedName>
        <fullName evidence="1">Helix-turn-helix domain-containing protein</fullName>
    </recommendedName>
</protein>
<organism evidence="2 3">
    <name type="scientific">Xenopus laevis</name>
    <name type="common">African clawed frog</name>
    <dbReference type="NCBI Taxonomy" id="8355"/>
    <lineage>
        <taxon>Eukaryota</taxon>
        <taxon>Metazoa</taxon>
        <taxon>Chordata</taxon>
        <taxon>Craniata</taxon>
        <taxon>Vertebrata</taxon>
        <taxon>Euteleostomi</taxon>
        <taxon>Amphibia</taxon>
        <taxon>Batrachia</taxon>
        <taxon>Anura</taxon>
        <taxon>Pipoidea</taxon>
        <taxon>Pipidae</taxon>
        <taxon>Xenopodinae</taxon>
        <taxon>Xenopus</taxon>
        <taxon>Xenopus</taxon>
    </lineage>
</organism>
<evidence type="ECO:0000313" key="3">
    <source>
        <dbReference type="Proteomes" id="UP000694892"/>
    </source>
</evidence>
<dbReference type="Proteomes" id="UP000694892">
    <property type="component" value="Chromosome 2S"/>
</dbReference>
<dbReference type="Pfam" id="PF26215">
    <property type="entry name" value="HTH_animal"/>
    <property type="match status" value="1"/>
</dbReference>
<feature type="domain" description="Helix-turn-helix" evidence="1">
    <location>
        <begin position="66"/>
        <end position="125"/>
    </location>
</feature>
<reference evidence="3" key="1">
    <citation type="journal article" date="2016" name="Nature">
        <title>Genome evolution in the allotetraploid frog Xenopus laevis.</title>
        <authorList>
            <person name="Session A.M."/>
            <person name="Uno Y."/>
            <person name="Kwon T."/>
            <person name="Chapman J.A."/>
            <person name="Toyoda A."/>
            <person name="Takahashi S."/>
            <person name="Fukui A."/>
            <person name="Hikosaka A."/>
            <person name="Suzuki A."/>
            <person name="Kondo M."/>
            <person name="van Heeringen S.J."/>
            <person name="Quigley I."/>
            <person name="Heinz S."/>
            <person name="Ogino H."/>
            <person name="Ochi H."/>
            <person name="Hellsten U."/>
            <person name="Lyons J.B."/>
            <person name="Simakov O."/>
            <person name="Putnam N."/>
            <person name="Stites J."/>
            <person name="Kuroki Y."/>
            <person name="Tanaka T."/>
            <person name="Michiue T."/>
            <person name="Watanabe M."/>
            <person name="Bogdanovic O."/>
            <person name="Lister R."/>
            <person name="Georgiou G."/>
            <person name="Paranjpe S.S."/>
            <person name="van Kruijsbergen I."/>
            <person name="Shu S."/>
            <person name="Carlson J."/>
            <person name="Kinoshita T."/>
            <person name="Ohta Y."/>
            <person name="Mawaribuchi S."/>
            <person name="Jenkins J."/>
            <person name="Grimwood J."/>
            <person name="Schmutz J."/>
            <person name="Mitros T."/>
            <person name="Mozaffari S.V."/>
            <person name="Suzuki Y."/>
            <person name="Haramoto Y."/>
            <person name="Yamamoto T.S."/>
            <person name="Takagi C."/>
            <person name="Heald R."/>
            <person name="Miller K."/>
            <person name="Haudenschild C."/>
            <person name="Kitzman J."/>
            <person name="Nakayama T."/>
            <person name="Izutsu Y."/>
            <person name="Robert J."/>
            <person name="Fortriede J."/>
            <person name="Burns K."/>
            <person name="Lotay V."/>
            <person name="Karimi K."/>
            <person name="Yasuoka Y."/>
            <person name="Dichmann D.S."/>
            <person name="Flajnik M.F."/>
            <person name="Houston D.W."/>
            <person name="Shendure J."/>
            <person name="DuPasquier L."/>
            <person name="Vize P.D."/>
            <person name="Zorn A.M."/>
            <person name="Ito M."/>
            <person name="Marcotte E.M."/>
            <person name="Wallingford J.B."/>
            <person name="Ito Y."/>
            <person name="Asashima M."/>
            <person name="Ueno N."/>
            <person name="Matsuda Y."/>
            <person name="Veenstra G.J."/>
            <person name="Fujiyama A."/>
            <person name="Harland R.M."/>
            <person name="Taira M."/>
            <person name="Rokhsar D.S."/>
        </authorList>
    </citation>
    <scope>NUCLEOTIDE SEQUENCE [LARGE SCALE GENOMIC DNA]</scope>
    <source>
        <strain evidence="3">J</strain>
    </source>
</reference>